<sequence length="253" mass="27617">MAERLDGTGLAELNAGYLNGSVNGIHPHEECPPWPDLSPVSPTFLYANRIIAFDSDSSMAHAYDVLRNQLLNEHKDQDTRVISVTAPTRGCGTTVTAINLALSFARVPGSNVLLVDANFRDPAVGNVLGLPPRPPLEDPIRGWLTTLDIRGLHCHLLRTAWGPGKIPLPADLARMTAQVEFARQMLKPTIVLFDLPPMLSSDEVIPFVDMSDTAVIVLAVGKSRLPELEICRSYLGSEKSMQVVLNKTKRHGL</sequence>
<reference evidence="1 2" key="1">
    <citation type="submission" date="2014-08" db="EMBL/GenBank/DDBJ databases">
        <authorList>
            <person name="Chen Y.-H."/>
        </authorList>
    </citation>
    <scope>NUCLEOTIDE SEQUENCE [LARGE SCALE GENOMIC DNA]</scope>
</reference>
<dbReference type="EMBL" id="CCRH01000005">
    <property type="protein sequence ID" value="CDZ34069.1"/>
    <property type="molecule type" value="Genomic_DNA"/>
</dbReference>
<proteinExistence type="predicted"/>
<organism evidence="1 2">
    <name type="scientific">Neorhizobium galegae bv. officinalis</name>
    <dbReference type="NCBI Taxonomy" id="323656"/>
    <lineage>
        <taxon>Bacteria</taxon>
        <taxon>Pseudomonadati</taxon>
        <taxon>Pseudomonadota</taxon>
        <taxon>Alphaproteobacteria</taxon>
        <taxon>Hyphomicrobiales</taxon>
        <taxon>Rhizobiaceae</taxon>
        <taxon>Rhizobium/Agrobacterium group</taxon>
        <taxon>Neorhizobium</taxon>
    </lineage>
</organism>
<gene>
    <name evidence="1" type="ORF">NGAL_HAMBI1145_21480</name>
</gene>
<keyword evidence="1" id="KW-0829">Tyrosine-protein kinase</keyword>
<dbReference type="GO" id="GO:0004713">
    <property type="term" value="F:protein tyrosine kinase activity"/>
    <property type="evidence" value="ECO:0007669"/>
    <property type="project" value="UniProtKB-KW"/>
</dbReference>
<dbReference type="PANTHER" id="PTHR32309:SF13">
    <property type="entry name" value="FERRIC ENTEROBACTIN TRANSPORT PROTEIN FEPE"/>
    <property type="match status" value="1"/>
</dbReference>
<name>A0A0T7FGH1_NEOGA</name>
<dbReference type="GO" id="GO:0005886">
    <property type="term" value="C:plasma membrane"/>
    <property type="evidence" value="ECO:0007669"/>
    <property type="project" value="TreeGrafter"/>
</dbReference>
<dbReference type="InterPro" id="IPR027417">
    <property type="entry name" value="P-loop_NTPase"/>
</dbReference>
<dbReference type="PANTHER" id="PTHR32309">
    <property type="entry name" value="TYROSINE-PROTEIN KINASE"/>
    <property type="match status" value="1"/>
</dbReference>
<protein>
    <submittedName>
        <fullName evidence="1">Non-specific protein-tyrosine kinase</fullName>
    </submittedName>
</protein>
<keyword evidence="1" id="KW-0418">Kinase</keyword>
<dbReference type="InterPro" id="IPR050445">
    <property type="entry name" value="Bact_polysacc_biosynth/exp"/>
</dbReference>
<evidence type="ECO:0000313" key="1">
    <source>
        <dbReference type="EMBL" id="CDZ34069.1"/>
    </source>
</evidence>
<dbReference type="Proteomes" id="UP000046176">
    <property type="component" value="Unassembled WGS sequence"/>
</dbReference>
<accession>A0A0T7FGH1</accession>
<dbReference type="SUPFAM" id="SSF52540">
    <property type="entry name" value="P-loop containing nucleoside triphosphate hydrolases"/>
    <property type="match status" value="1"/>
</dbReference>
<keyword evidence="1" id="KW-0808">Transferase</keyword>
<dbReference type="AlphaFoldDB" id="A0A0T7FGH1"/>
<evidence type="ECO:0000313" key="2">
    <source>
        <dbReference type="Proteomes" id="UP000046176"/>
    </source>
</evidence>
<dbReference type="Gene3D" id="3.40.50.300">
    <property type="entry name" value="P-loop containing nucleotide triphosphate hydrolases"/>
    <property type="match status" value="1"/>
</dbReference>